<dbReference type="GO" id="GO:0005829">
    <property type="term" value="C:cytosol"/>
    <property type="evidence" value="ECO:0007669"/>
    <property type="project" value="TreeGrafter"/>
</dbReference>
<reference evidence="3 4" key="1">
    <citation type="journal article" date="2016" name="Nat. Commun.">
        <title>Thousands of microbial genomes shed light on interconnected biogeochemical processes in an aquifer system.</title>
        <authorList>
            <person name="Anantharaman K."/>
            <person name="Brown C.T."/>
            <person name="Hug L.A."/>
            <person name="Sharon I."/>
            <person name="Castelle C.J."/>
            <person name="Probst A.J."/>
            <person name="Thomas B.C."/>
            <person name="Singh A."/>
            <person name="Wilkins M.J."/>
            <person name="Karaoz U."/>
            <person name="Brodie E.L."/>
            <person name="Williams K.H."/>
            <person name="Hubbard S.S."/>
            <person name="Banfield J.F."/>
        </authorList>
    </citation>
    <scope>NUCLEOTIDE SEQUENCE [LARGE SCALE GENOMIC DNA]</scope>
</reference>
<dbReference type="PANTHER" id="PTHR16099:SF5">
    <property type="entry name" value="NUCLEOTIDE TRIPHOSPHATE DIPHOSPHATASE NUDT15"/>
    <property type="match status" value="1"/>
</dbReference>
<dbReference type="PROSITE" id="PS00893">
    <property type="entry name" value="NUDIX_BOX"/>
    <property type="match status" value="1"/>
</dbReference>
<dbReference type="InterPro" id="IPR015797">
    <property type="entry name" value="NUDIX_hydrolase-like_dom_sf"/>
</dbReference>
<dbReference type="AlphaFoldDB" id="A0A1F7Y1C0"/>
<dbReference type="InterPro" id="IPR020084">
    <property type="entry name" value="NUDIX_hydrolase_CS"/>
</dbReference>
<feature type="domain" description="Nudix hydrolase" evidence="2">
    <location>
        <begin position="2"/>
        <end position="133"/>
    </location>
</feature>
<proteinExistence type="predicted"/>
<name>A0A1F7Y1C0_9BACT</name>
<dbReference type="PANTHER" id="PTHR16099">
    <property type="entry name" value="8-OXO-DGTP DIPHOSPHATES NUDT15"/>
    <property type="match status" value="1"/>
</dbReference>
<protein>
    <submittedName>
        <fullName evidence="3">DNA mismatch repair protein MutT</fullName>
    </submittedName>
</protein>
<dbReference type="Proteomes" id="UP000178419">
    <property type="component" value="Unassembled WGS sequence"/>
</dbReference>
<dbReference type="EMBL" id="MGGE01000035">
    <property type="protein sequence ID" value="OGM20739.1"/>
    <property type="molecule type" value="Genomic_DNA"/>
</dbReference>
<evidence type="ECO:0000256" key="1">
    <source>
        <dbReference type="ARBA" id="ARBA00022801"/>
    </source>
</evidence>
<comment type="caution">
    <text evidence="3">The sequence shown here is derived from an EMBL/GenBank/DDBJ whole genome shotgun (WGS) entry which is preliminary data.</text>
</comment>
<dbReference type="GO" id="GO:0006203">
    <property type="term" value="P:dGTP catabolic process"/>
    <property type="evidence" value="ECO:0007669"/>
    <property type="project" value="TreeGrafter"/>
</dbReference>
<evidence type="ECO:0000313" key="3">
    <source>
        <dbReference type="EMBL" id="OGM20739.1"/>
    </source>
</evidence>
<dbReference type="InterPro" id="IPR000086">
    <property type="entry name" value="NUDIX_hydrolase_dom"/>
</dbReference>
<dbReference type="SUPFAM" id="SSF55811">
    <property type="entry name" value="Nudix"/>
    <property type="match status" value="1"/>
</dbReference>
<accession>A0A1F7Y1C0</accession>
<evidence type="ECO:0000313" key="4">
    <source>
        <dbReference type="Proteomes" id="UP000178419"/>
    </source>
</evidence>
<sequence length="136" mass="15434">MSKVPRVGIGVIIKMGRKVLLLKRKGAHGEGTWAFFGGHLKFNESLEEGAKREVEEETGVLIKNIRAATFTNDIFPKEKKHYITLFVIADFAGGTLPIKEPQYVEKLEWFMWGKFPKPLFTPVANLIKKGFNPFKV</sequence>
<organism evidence="3 4">
    <name type="scientific">Candidatus Woesebacteria bacterium RIFCSPHIGHO2_01_FULL_38_9</name>
    <dbReference type="NCBI Taxonomy" id="1802492"/>
    <lineage>
        <taxon>Bacteria</taxon>
        <taxon>Candidatus Woeseibacteriota</taxon>
    </lineage>
</organism>
<dbReference type="FunFam" id="3.90.79.10:FF:000060">
    <property type="entry name" value="Nudix hydrolase 1"/>
    <property type="match status" value="1"/>
</dbReference>
<evidence type="ECO:0000259" key="2">
    <source>
        <dbReference type="PROSITE" id="PS51462"/>
    </source>
</evidence>
<dbReference type="GO" id="GO:0035539">
    <property type="term" value="F:8-oxo-7,8-dihydrodeoxyguanosine triphosphate pyrophosphatase activity"/>
    <property type="evidence" value="ECO:0007669"/>
    <property type="project" value="TreeGrafter"/>
</dbReference>
<gene>
    <name evidence="3" type="ORF">A2714_03600</name>
</gene>
<dbReference type="Gene3D" id="3.90.79.10">
    <property type="entry name" value="Nucleoside Triphosphate Pyrophosphohydrolase"/>
    <property type="match status" value="1"/>
</dbReference>
<dbReference type="PROSITE" id="PS51462">
    <property type="entry name" value="NUDIX"/>
    <property type="match status" value="1"/>
</dbReference>
<keyword evidence="1" id="KW-0378">Hydrolase</keyword>
<dbReference type="Pfam" id="PF00293">
    <property type="entry name" value="NUDIX"/>
    <property type="match status" value="1"/>
</dbReference>
<dbReference type="CDD" id="cd04678">
    <property type="entry name" value="NUDIX_MTH2_Nudt15"/>
    <property type="match status" value="1"/>
</dbReference>